<name>Q6JGW0_9CLOS</name>
<reference evidence="1 3" key="1">
    <citation type="journal article" date="2004" name="Plant Dis.">
        <title>Identification and detection of a virus associated with strawberry pallidosis disease.</title>
        <authorList>
            <person name="Tzanetakis I.E."/>
            <person name="Halgren A.B."/>
            <person name="Keller K.E."/>
            <person name="Hokanson S.C."/>
            <person name="Maas J.L."/>
            <person name="McCarthy P.L."/>
            <person name="Martin R.R."/>
        </authorList>
    </citation>
    <scope>NUCLEOTIDE SEQUENCE [LARGE SCALE GENOMIC DNA]</scope>
    <source>
        <strain evidence="1">M1</strain>
    </source>
</reference>
<keyword evidence="3" id="KW-1185">Reference proteome</keyword>
<accession>Q6JGW0</accession>
<reference evidence="1 3" key="2">
    <citation type="journal article" date="2005" name="Arch. Virol.">
        <title>Nucleotide sequence, genome organization and phylogenetic analysis of Strawberry pallidosis associated virus, a new member of the genus Crinivirus.</title>
        <authorList>
            <person name="Tzanetakis I.E."/>
            <person name="Reed J."/>
            <person name="Martin R.R."/>
        </authorList>
    </citation>
    <scope>NUCLEOTIDE SEQUENCE [LARGE SCALE GENOMIC DNA]</scope>
    <source>
        <strain evidence="1">M1</strain>
    </source>
</reference>
<organism evidence="1 3">
    <name type="scientific">Strawberry pallidosis-associated virus</name>
    <dbReference type="NCBI Taxonomy" id="227507"/>
    <lineage>
        <taxon>Viruses</taxon>
        <taxon>Riboviria</taxon>
        <taxon>Orthornavirae</taxon>
        <taxon>Kitrinoviricota</taxon>
        <taxon>Alsuviricetes</taxon>
        <taxon>Martellivirales</taxon>
        <taxon>Closteroviridae</taxon>
        <taxon>Crinivirus</taxon>
        <taxon>Crinivirus palidofragariae</taxon>
    </lineage>
</organism>
<dbReference type="EMBL" id="AY488138">
    <property type="protein sequence ID" value="AAS79677.1"/>
    <property type="molecule type" value="Genomic_RNA"/>
</dbReference>
<proteinExistence type="predicted"/>
<evidence type="ECO:0000313" key="2">
    <source>
        <dbReference type="EMBL" id="QNN88889.1"/>
    </source>
</evidence>
<dbReference type="RefSeq" id="YP_025086.1">
    <property type="nucleotide sequence ID" value="NC_005896.2"/>
</dbReference>
<sequence>MLFFVLIVSDIGFNSYYLSDNKEFEGELIPIVTEDTTILIDLLRICSFIKERW</sequence>
<dbReference type="GeneID" id="2943304"/>
<reference evidence="1" key="3">
    <citation type="submission" date="2009-09" db="EMBL/GenBank/DDBJ databases">
        <authorList>
            <person name="Tzanetakis I.E."/>
        </authorList>
    </citation>
    <scope>NUCLEOTIDE SEQUENCE</scope>
    <source>
        <strain evidence="1">M1</strain>
    </source>
</reference>
<evidence type="ECO:0000313" key="3">
    <source>
        <dbReference type="Proteomes" id="UP000217264"/>
    </source>
</evidence>
<evidence type="ECO:0000313" key="1">
    <source>
        <dbReference type="EMBL" id="AAS79677.1"/>
    </source>
</evidence>
<dbReference type="Proteomes" id="UP000217264">
    <property type="component" value="Genome"/>
</dbReference>
<dbReference type="EMBL" id="MN747002">
    <property type="protein sequence ID" value="QNN88889.1"/>
    <property type="molecule type" value="Genomic_RNA"/>
</dbReference>
<dbReference type="OrthoDB" id="41460at10239"/>
<protein>
    <submittedName>
        <fullName evidence="1">p6</fullName>
    </submittedName>
</protein>
<dbReference type="KEGG" id="vg:2943304"/>
<reference evidence="2" key="4">
    <citation type="submission" date="2019-11" db="EMBL/GenBank/DDBJ databases">
        <authorList>
            <person name="Ding X."/>
            <person name="Chen D."/>
            <person name="Wu Z."/>
        </authorList>
    </citation>
    <scope>NUCLEOTIDE SEQUENCE</scope>
    <source>
        <strain evidence="2">FJ</strain>
    </source>
</reference>